<dbReference type="InterPro" id="IPR036291">
    <property type="entry name" value="NAD(P)-bd_dom_sf"/>
</dbReference>
<proteinExistence type="predicted"/>
<keyword evidence="4" id="KW-1185">Reference proteome</keyword>
<dbReference type="PANTHER" id="PTHR15020">
    <property type="entry name" value="FLAVIN REDUCTASE-RELATED"/>
    <property type="match status" value="1"/>
</dbReference>
<dbReference type="PANTHER" id="PTHR15020:SF50">
    <property type="entry name" value="UPF0659 PROTEIN YMR090W"/>
    <property type="match status" value="1"/>
</dbReference>
<name>A0ABN2X7M0_9ACTN</name>
<gene>
    <name evidence="3" type="ORF">GCM10009802_01340</name>
</gene>
<dbReference type="Gene3D" id="3.40.50.720">
    <property type="entry name" value="NAD(P)-binding Rossmann-like Domain"/>
    <property type="match status" value="1"/>
</dbReference>
<dbReference type="SUPFAM" id="SSF51735">
    <property type="entry name" value="NAD(P)-binding Rossmann-fold domains"/>
    <property type="match status" value="2"/>
</dbReference>
<feature type="domain" description="NAD(P)-binding" evidence="2">
    <location>
        <begin position="7"/>
        <end position="38"/>
    </location>
</feature>
<evidence type="ECO:0000259" key="2">
    <source>
        <dbReference type="Pfam" id="PF13460"/>
    </source>
</evidence>
<dbReference type="Proteomes" id="UP001500443">
    <property type="component" value="Unassembled WGS sequence"/>
</dbReference>
<dbReference type="EMBL" id="BAAAPF010000001">
    <property type="protein sequence ID" value="GAA2106757.1"/>
    <property type="molecule type" value="Genomic_DNA"/>
</dbReference>
<reference evidence="3 4" key="1">
    <citation type="journal article" date="2019" name="Int. J. Syst. Evol. Microbiol.">
        <title>The Global Catalogue of Microorganisms (GCM) 10K type strain sequencing project: providing services to taxonomists for standard genome sequencing and annotation.</title>
        <authorList>
            <consortium name="The Broad Institute Genomics Platform"/>
            <consortium name="The Broad Institute Genome Sequencing Center for Infectious Disease"/>
            <person name="Wu L."/>
            <person name="Ma J."/>
        </authorList>
    </citation>
    <scope>NUCLEOTIDE SEQUENCE [LARGE SCALE GENOMIC DNA]</scope>
    <source>
        <strain evidence="3 4">JCM 15481</strain>
    </source>
</reference>
<feature type="region of interest" description="Disordered" evidence="1">
    <location>
        <begin position="28"/>
        <end position="52"/>
    </location>
</feature>
<protein>
    <recommendedName>
        <fullName evidence="2">NAD(P)-binding domain-containing protein</fullName>
    </recommendedName>
</protein>
<feature type="domain" description="NAD(P)-binding" evidence="2">
    <location>
        <begin position="115"/>
        <end position="268"/>
    </location>
</feature>
<dbReference type="Pfam" id="PF13460">
    <property type="entry name" value="NAD_binding_10"/>
    <property type="match status" value="2"/>
</dbReference>
<comment type="caution">
    <text evidence="3">The sequence shown here is derived from an EMBL/GenBank/DDBJ whole genome shotgun (WGS) entry which is preliminary data.</text>
</comment>
<feature type="region of interest" description="Disordered" evidence="1">
    <location>
        <begin position="79"/>
        <end position="101"/>
    </location>
</feature>
<evidence type="ECO:0000313" key="4">
    <source>
        <dbReference type="Proteomes" id="UP001500443"/>
    </source>
</evidence>
<evidence type="ECO:0000256" key="1">
    <source>
        <dbReference type="SAM" id="MobiDB-lite"/>
    </source>
</evidence>
<sequence>MKLTVFGASGGTGREVVRQALAAGHEVTAVVRKGTHPPDRRPPGGADADAGAGVGAGVGAGAGAGEGARVGAEAGAGTGAAGGTGRGSEHGAKSAAGGERWGTAEDGRVRLALATVADVTDPLALGPVVRGRDALLFCPGLSSSARPPGRLGAAAHALVRAARAAGVRRLLVVSTAPVGPLPPDEGVLGRAVSPVLRTVFKDVYAEAAAMESELAHSGLDWTVLRPGKLTNRRGKGRYRRRVGGNVPGTGTLARADLARAVLDLLDDPAVRGQTVGLGSARG</sequence>
<dbReference type="InterPro" id="IPR016040">
    <property type="entry name" value="NAD(P)-bd_dom"/>
</dbReference>
<accession>A0ABN2X7M0</accession>
<evidence type="ECO:0000313" key="3">
    <source>
        <dbReference type="EMBL" id="GAA2106757.1"/>
    </source>
</evidence>
<organism evidence="3 4">
    <name type="scientific">Streptomyces synnematoformans</name>
    <dbReference type="NCBI Taxonomy" id="415721"/>
    <lineage>
        <taxon>Bacteria</taxon>
        <taxon>Bacillati</taxon>
        <taxon>Actinomycetota</taxon>
        <taxon>Actinomycetes</taxon>
        <taxon>Kitasatosporales</taxon>
        <taxon>Streptomycetaceae</taxon>
        <taxon>Streptomyces</taxon>
    </lineage>
</organism>